<dbReference type="Proteomes" id="UP000562254">
    <property type="component" value="Unassembled WGS sequence"/>
</dbReference>
<dbReference type="InterPro" id="IPR017871">
    <property type="entry name" value="ABC_transporter-like_CS"/>
</dbReference>
<dbReference type="EMBL" id="JACIJE010000001">
    <property type="protein sequence ID" value="MBB5688256.1"/>
    <property type="molecule type" value="Genomic_DNA"/>
</dbReference>
<dbReference type="GO" id="GO:0005524">
    <property type="term" value="F:ATP binding"/>
    <property type="evidence" value="ECO:0007669"/>
    <property type="project" value="UniProtKB-KW"/>
</dbReference>
<gene>
    <name evidence="7" type="ORF">FHS88_000366</name>
</gene>
<keyword evidence="7" id="KW-0131">Cell cycle</keyword>
<dbReference type="InterPro" id="IPR027417">
    <property type="entry name" value="P-loop_NTPase"/>
</dbReference>
<sequence length="224" mass="24639">MVRFSRVALAYPDARGRPGPEVLRDLSFTLGEGSFTWILGPSGAGKTSVLRLMQAALRPTAGEVELLGIPLSRARRRDLPPLRRRIGTVHQEFRLLSHLSAWDNVALPLRLAAIPESTVREDVAELLDWIGLTGKEDRRPEELSGGEQQRLTIARAVVTRPALLVADEPTSELDARQARRVLALLTEMNRMGTTVVVATHSEDLPERHPARMIALEGGRLVADG</sequence>
<feature type="domain" description="ABC transporter" evidence="6">
    <location>
        <begin position="2"/>
        <end position="224"/>
    </location>
</feature>
<dbReference type="GO" id="GO:0051301">
    <property type="term" value="P:cell division"/>
    <property type="evidence" value="ECO:0007669"/>
    <property type="project" value="UniProtKB-KW"/>
</dbReference>
<name>A0A840XK30_9PROT</name>
<dbReference type="GO" id="GO:0016887">
    <property type="term" value="F:ATP hydrolysis activity"/>
    <property type="evidence" value="ECO:0007669"/>
    <property type="project" value="InterPro"/>
</dbReference>
<keyword evidence="4" id="KW-0547">Nucleotide-binding</keyword>
<dbReference type="RefSeq" id="WP_184480702.1">
    <property type="nucleotide sequence ID" value="NZ_JAAEDJ010000452.1"/>
</dbReference>
<dbReference type="Gene3D" id="3.40.50.300">
    <property type="entry name" value="P-loop containing nucleotide triphosphate hydrolases"/>
    <property type="match status" value="1"/>
</dbReference>
<comment type="caution">
    <text evidence="7">The sequence shown here is derived from an EMBL/GenBank/DDBJ whole genome shotgun (WGS) entry which is preliminary data.</text>
</comment>
<accession>A0A840XK30</accession>
<proteinExistence type="inferred from homology"/>
<comment type="function">
    <text evidence="1">Part of the ABC transporter FtsEX involved in cellular division. Important for assembly or stability of the septal ring.</text>
</comment>
<dbReference type="InterPro" id="IPR003593">
    <property type="entry name" value="AAA+_ATPase"/>
</dbReference>
<evidence type="ECO:0000256" key="5">
    <source>
        <dbReference type="ARBA" id="ARBA00022840"/>
    </source>
</evidence>
<dbReference type="PROSITE" id="PS00211">
    <property type="entry name" value="ABC_TRANSPORTER_1"/>
    <property type="match status" value="1"/>
</dbReference>
<dbReference type="SUPFAM" id="SSF52540">
    <property type="entry name" value="P-loop containing nucleoside triphosphate hydrolases"/>
    <property type="match status" value="1"/>
</dbReference>
<dbReference type="PROSITE" id="PS50893">
    <property type="entry name" value="ABC_TRANSPORTER_2"/>
    <property type="match status" value="1"/>
</dbReference>
<evidence type="ECO:0000256" key="4">
    <source>
        <dbReference type="ARBA" id="ARBA00022741"/>
    </source>
</evidence>
<dbReference type="SMART" id="SM00382">
    <property type="entry name" value="AAA"/>
    <property type="match status" value="1"/>
</dbReference>
<keyword evidence="5 7" id="KW-0067">ATP-binding</keyword>
<organism evidence="7 8">
    <name type="scientific">Neoroseomonas alkaliterrae</name>
    <dbReference type="NCBI Taxonomy" id="1452450"/>
    <lineage>
        <taxon>Bacteria</taxon>
        <taxon>Pseudomonadati</taxon>
        <taxon>Pseudomonadota</taxon>
        <taxon>Alphaproteobacteria</taxon>
        <taxon>Acetobacterales</taxon>
        <taxon>Acetobacteraceae</taxon>
        <taxon>Neoroseomonas</taxon>
    </lineage>
</organism>
<dbReference type="PANTHER" id="PTHR24220:SF470">
    <property type="entry name" value="CELL DIVISION ATP-BINDING PROTEIN FTSE"/>
    <property type="match status" value="1"/>
</dbReference>
<keyword evidence="8" id="KW-1185">Reference proteome</keyword>
<evidence type="ECO:0000313" key="7">
    <source>
        <dbReference type="EMBL" id="MBB5688256.1"/>
    </source>
</evidence>
<reference evidence="7 8" key="1">
    <citation type="submission" date="2020-08" db="EMBL/GenBank/DDBJ databases">
        <title>Genomic Encyclopedia of Type Strains, Phase IV (KMG-IV): sequencing the most valuable type-strain genomes for metagenomic binning, comparative biology and taxonomic classification.</title>
        <authorList>
            <person name="Goeker M."/>
        </authorList>
    </citation>
    <scope>NUCLEOTIDE SEQUENCE [LARGE SCALE GENOMIC DNA]</scope>
    <source>
        <strain evidence="7 8">DSM 25895</strain>
    </source>
</reference>
<dbReference type="Pfam" id="PF00005">
    <property type="entry name" value="ABC_tran"/>
    <property type="match status" value="1"/>
</dbReference>
<comment type="similarity">
    <text evidence="2">Belongs to the ABC transporter superfamily.</text>
</comment>
<dbReference type="InterPro" id="IPR003439">
    <property type="entry name" value="ABC_transporter-like_ATP-bd"/>
</dbReference>
<dbReference type="GO" id="GO:0022857">
    <property type="term" value="F:transmembrane transporter activity"/>
    <property type="evidence" value="ECO:0007669"/>
    <property type="project" value="TreeGrafter"/>
</dbReference>
<dbReference type="PANTHER" id="PTHR24220">
    <property type="entry name" value="IMPORT ATP-BINDING PROTEIN"/>
    <property type="match status" value="1"/>
</dbReference>
<evidence type="ECO:0000256" key="2">
    <source>
        <dbReference type="ARBA" id="ARBA00005417"/>
    </source>
</evidence>
<evidence type="ECO:0000313" key="8">
    <source>
        <dbReference type="Proteomes" id="UP000562254"/>
    </source>
</evidence>
<evidence type="ECO:0000256" key="3">
    <source>
        <dbReference type="ARBA" id="ARBA00020019"/>
    </source>
</evidence>
<protein>
    <recommendedName>
        <fullName evidence="3">Cell division ATP-binding protein FtsE</fullName>
    </recommendedName>
</protein>
<dbReference type="FunFam" id="3.40.50.300:FF:000056">
    <property type="entry name" value="Cell division ATP-binding protein FtsE"/>
    <property type="match status" value="1"/>
</dbReference>
<evidence type="ECO:0000256" key="1">
    <source>
        <dbReference type="ARBA" id="ARBA00002579"/>
    </source>
</evidence>
<dbReference type="InterPro" id="IPR015854">
    <property type="entry name" value="ABC_transpr_LolD-like"/>
</dbReference>
<dbReference type="AlphaFoldDB" id="A0A840XK30"/>
<dbReference type="GO" id="GO:0005886">
    <property type="term" value="C:plasma membrane"/>
    <property type="evidence" value="ECO:0007669"/>
    <property type="project" value="UniProtKB-ARBA"/>
</dbReference>
<keyword evidence="7" id="KW-0132">Cell division</keyword>
<evidence type="ECO:0000259" key="6">
    <source>
        <dbReference type="PROSITE" id="PS50893"/>
    </source>
</evidence>